<evidence type="ECO:0000313" key="3">
    <source>
        <dbReference type="EMBL" id="KIQ31960.1"/>
    </source>
</evidence>
<dbReference type="GO" id="GO:0016491">
    <property type="term" value="F:oxidoreductase activity"/>
    <property type="evidence" value="ECO:0007669"/>
    <property type="project" value="UniProtKB-KW"/>
</dbReference>
<dbReference type="Gene3D" id="3.40.50.720">
    <property type="entry name" value="NAD(P)-binding Rossmann-like Domain"/>
    <property type="match status" value="1"/>
</dbReference>
<dbReference type="PANTHER" id="PTHR43639">
    <property type="entry name" value="OXIDOREDUCTASE, SHORT-CHAIN DEHYDROGENASE/REDUCTASE FAMILY (AFU_ORTHOLOGUE AFUA_5G02870)"/>
    <property type="match status" value="1"/>
</dbReference>
<accession>A0A0D0MRU0</accession>
<dbReference type="PRINTS" id="PR00081">
    <property type="entry name" value="GDHRDH"/>
</dbReference>
<comment type="similarity">
    <text evidence="1">Belongs to the short-chain dehydrogenases/reductases (SDR) family.</text>
</comment>
<dbReference type="PRINTS" id="PR00080">
    <property type="entry name" value="SDRFAMILY"/>
</dbReference>
<dbReference type="RefSeq" id="WP_042579170.1">
    <property type="nucleotide sequence ID" value="NZ_JXQQ01000028.1"/>
</dbReference>
<evidence type="ECO:0000256" key="2">
    <source>
        <dbReference type="ARBA" id="ARBA00023002"/>
    </source>
</evidence>
<name>A0A0D0MRU0_VARPD</name>
<dbReference type="Proteomes" id="UP000032067">
    <property type="component" value="Unassembled WGS sequence"/>
</dbReference>
<dbReference type="PANTHER" id="PTHR43639:SF1">
    <property type="entry name" value="SHORT-CHAIN DEHYDROGENASE_REDUCTASE FAMILY PROTEIN"/>
    <property type="match status" value="1"/>
</dbReference>
<sequence>MSKHTGIVIITGASRGLGASAAIQAAKRGMGVIVTYNSHSAGADAVVRQIETGGGKAVALALDVAKVSSFAGFRDRVATALASTWDRDRFDALVNNAGYGQFNAIEAVTEAEFDGLLGVHLKGPFFLTQALLPLMADGAQIINMTSATTRVATPGAAPYAAFKGGLEVLTRYMAKEFGPRGIRANSVSPGAIRTDMTSGAFDQMPEFETMLAGQTALGRIGAPDDVGRVIAGLLSADSGWINAQNIEVSGGYNI</sequence>
<comment type="caution">
    <text evidence="3">The sequence shown here is derived from an EMBL/GenBank/DDBJ whole genome shotgun (WGS) entry which is preliminary data.</text>
</comment>
<dbReference type="OrthoDB" id="9803333at2"/>
<organism evidence="3 4">
    <name type="scientific">Variovorax paradoxus</name>
    <dbReference type="NCBI Taxonomy" id="34073"/>
    <lineage>
        <taxon>Bacteria</taxon>
        <taxon>Pseudomonadati</taxon>
        <taxon>Pseudomonadota</taxon>
        <taxon>Betaproteobacteria</taxon>
        <taxon>Burkholderiales</taxon>
        <taxon>Comamonadaceae</taxon>
        <taxon>Variovorax</taxon>
    </lineage>
</organism>
<proteinExistence type="inferred from homology"/>
<dbReference type="AlphaFoldDB" id="A0A0D0MRU0"/>
<evidence type="ECO:0000313" key="4">
    <source>
        <dbReference type="Proteomes" id="UP000032067"/>
    </source>
</evidence>
<dbReference type="SUPFAM" id="SSF51735">
    <property type="entry name" value="NAD(P)-binding Rossmann-fold domains"/>
    <property type="match status" value="1"/>
</dbReference>
<reference evidence="3 4" key="1">
    <citation type="submission" date="2014-12" db="EMBL/GenBank/DDBJ databases">
        <title>16Stimator: statistical estimation of ribosomal gene copy numbers from draft genome assemblies.</title>
        <authorList>
            <person name="Perisin M.A."/>
            <person name="Vetter M."/>
            <person name="Gilbert J.A."/>
            <person name="Bergelson J."/>
        </authorList>
    </citation>
    <scope>NUCLEOTIDE SEQUENCE [LARGE SCALE GENOMIC DNA]</scope>
    <source>
        <strain evidence="3 4">MEDvA23</strain>
    </source>
</reference>
<evidence type="ECO:0000256" key="1">
    <source>
        <dbReference type="ARBA" id="ARBA00006484"/>
    </source>
</evidence>
<gene>
    <name evidence="3" type="ORF">RT97_12835</name>
</gene>
<dbReference type="Pfam" id="PF13561">
    <property type="entry name" value="adh_short_C2"/>
    <property type="match status" value="1"/>
</dbReference>
<dbReference type="InterPro" id="IPR036291">
    <property type="entry name" value="NAD(P)-bd_dom_sf"/>
</dbReference>
<protein>
    <submittedName>
        <fullName evidence="3">3-oxoacyl-ACP reductase</fullName>
    </submittedName>
</protein>
<dbReference type="InterPro" id="IPR002347">
    <property type="entry name" value="SDR_fam"/>
</dbReference>
<keyword evidence="2" id="KW-0560">Oxidoreductase</keyword>
<dbReference type="EMBL" id="JXQQ01000028">
    <property type="protein sequence ID" value="KIQ31960.1"/>
    <property type="molecule type" value="Genomic_DNA"/>
</dbReference>